<evidence type="ECO:0000256" key="1">
    <source>
        <dbReference type="SAM" id="MobiDB-lite"/>
    </source>
</evidence>
<dbReference type="CDD" id="cd09279">
    <property type="entry name" value="RNase_HI_like"/>
    <property type="match status" value="1"/>
</dbReference>
<sequence>MDKYWTPENPKGQVQVDSNPSDDEKARIEARRERGDRASVTVSLKEEGSEAPKNHIMEATQILRYPFPTWVETVPFPRGYQVPIFFIYSGVGCLRRHLIRFLAQCGDTVRSQALLLRKFALSLDGLAENWFFNLLPNSLLDWDTLADQFYKKFYEPRPIEIDMLEPLETDNMSVQSYDSMGGTMDEKIDTSLELRVMGSLRPRNLFPSWVEQTPFPKGYELPNFVTYEGDITDEGDDNDGSSADISANMVQISDDPQDSQNREKSIVEVCKTKFVVPPKEKGLKTIWFRAMGDVERKLSEEPPSVQGEESLPLKDAEYSAKTTRMLKNVGLDPEKAGGKGVAPFDLVLTAEQRKALLSGDLIEQHRAGLGFQDDYSAKNVAVSVTCVKEASHDIMEDHRQITLEEVKVEFLVTTSFLTRQLLDQRKDGRIGLCEINTVSVNMTNVRERLSSENDGEIQLAPSEFEGGQATVDELREANLGDDPLKYILSRAVLSGRIAKWVVILQQFAIEYVEQKAVKGQALADFLAAHPIPDVTPLAIDLPDEEVMHIEVQKGWEMYFDGASRSPDGTKQETTKNNKSGIGIVFVTPEGALLPYSFALSEGCSNNEAEYESVIAGLELAFQIPIVELTIYGDSQLVVKQLRGEYTVRRTNLVPYHEITNQLLSQFGKVQIFHVRRGVNAQADSLAGLAAAMTP</sequence>
<keyword evidence="4" id="KW-1185">Reference proteome</keyword>
<organism evidence="3 4">
    <name type="scientific">Escallonia rubra</name>
    <dbReference type="NCBI Taxonomy" id="112253"/>
    <lineage>
        <taxon>Eukaryota</taxon>
        <taxon>Viridiplantae</taxon>
        <taxon>Streptophyta</taxon>
        <taxon>Embryophyta</taxon>
        <taxon>Tracheophyta</taxon>
        <taxon>Spermatophyta</taxon>
        <taxon>Magnoliopsida</taxon>
        <taxon>eudicotyledons</taxon>
        <taxon>Gunneridae</taxon>
        <taxon>Pentapetalae</taxon>
        <taxon>asterids</taxon>
        <taxon>campanulids</taxon>
        <taxon>Escalloniales</taxon>
        <taxon>Escalloniaceae</taxon>
        <taxon>Escallonia</taxon>
    </lineage>
</organism>
<dbReference type="AlphaFoldDB" id="A0AA88UM60"/>
<dbReference type="InterPro" id="IPR036397">
    <property type="entry name" value="RNaseH_sf"/>
</dbReference>
<feature type="domain" description="RNase H type-1" evidence="2">
    <location>
        <begin position="551"/>
        <end position="694"/>
    </location>
</feature>
<dbReference type="EMBL" id="JAVXUO010001642">
    <property type="protein sequence ID" value="KAK2980357.1"/>
    <property type="molecule type" value="Genomic_DNA"/>
</dbReference>
<dbReference type="PANTHER" id="PTHR48475:SF1">
    <property type="entry name" value="RNASE H TYPE-1 DOMAIN-CONTAINING PROTEIN"/>
    <property type="match status" value="1"/>
</dbReference>
<gene>
    <name evidence="3" type="ORF">RJ640_014530</name>
</gene>
<dbReference type="InterPro" id="IPR002156">
    <property type="entry name" value="RNaseH_domain"/>
</dbReference>
<proteinExistence type="predicted"/>
<name>A0AA88UM60_9ASTE</name>
<reference evidence="3" key="1">
    <citation type="submission" date="2022-12" db="EMBL/GenBank/DDBJ databases">
        <title>Draft genome assemblies for two species of Escallonia (Escalloniales).</title>
        <authorList>
            <person name="Chanderbali A."/>
            <person name="Dervinis C."/>
            <person name="Anghel I."/>
            <person name="Soltis D."/>
            <person name="Soltis P."/>
            <person name="Zapata F."/>
        </authorList>
    </citation>
    <scope>NUCLEOTIDE SEQUENCE</scope>
    <source>
        <strain evidence="3">UCBG92.1500</strain>
        <tissue evidence="3">Leaf</tissue>
    </source>
</reference>
<dbReference type="PROSITE" id="PS50879">
    <property type="entry name" value="RNASE_H_1"/>
    <property type="match status" value="1"/>
</dbReference>
<dbReference type="GO" id="GO:0003676">
    <property type="term" value="F:nucleic acid binding"/>
    <property type="evidence" value="ECO:0007669"/>
    <property type="project" value="InterPro"/>
</dbReference>
<dbReference type="InterPro" id="IPR012337">
    <property type="entry name" value="RNaseH-like_sf"/>
</dbReference>
<protein>
    <recommendedName>
        <fullName evidence="2">RNase H type-1 domain-containing protein</fullName>
    </recommendedName>
</protein>
<dbReference type="Gene3D" id="3.30.420.10">
    <property type="entry name" value="Ribonuclease H-like superfamily/Ribonuclease H"/>
    <property type="match status" value="1"/>
</dbReference>
<evidence type="ECO:0000313" key="4">
    <source>
        <dbReference type="Proteomes" id="UP001187471"/>
    </source>
</evidence>
<dbReference type="PANTHER" id="PTHR48475">
    <property type="entry name" value="RIBONUCLEASE H"/>
    <property type="match status" value="1"/>
</dbReference>
<dbReference type="SUPFAM" id="SSF53098">
    <property type="entry name" value="Ribonuclease H-like"/>
    <property type="match status" value="1"/>
</dbReference>
<dbReference type="Proteomes" id="UP001187471">
    <property type="component" value="Unassembled WGS sequence"/>
</dbReference>
<comment type="caution">
    <text evidence="3">The sequence shown here is derived from an EMBL/GenBank/DDBJ whole genome shotgun (WGS) entry which is preliminary data.</text>
</comment>
<evidence type="ECO:0000313" key="3">
    <source>
        <dbReference type="EMBL" id="KAK2980357.1"/>
    </source>
</evidence>
<evidence type="ECO:0000259" key="2">
    <source>
        <dbReference type="PROSITE" id="PS50879"/>
    </source>
</evidence>
<dbReference type="Pfam" id="PF13456">
    <property type="entry name" value="RVT_3"/>
    <property type="match status" value="1"/>
</dbReference>
<accession>A0AA88UM60</accession>
<feature type="compositionally biased region" description="Basic and acidic residues" evidence="1">
    <location>
        <begin position="22"/>
        <end position="37"/>
    </location>
</feature>
<feature type="region of interest" description="Disordered" evidence="1">
    <location>
        <begin position="1"/>
        <end position="40"/>
    </location>
</feature>
<dbReference type="GO" id="GO:0004523">
    <property type="term" value="F:RNA-DNA hybrid ribonuclease activity"/>
    <property type="evidence" value="ECO:0007669"/>
    <property type="project" value="InterPro"/>
</dbReference>